<dbReference type="Pfam" id="PF00046">
    <property type="entry name" value="Homeodomain"/>
    <property type="match status" value="1"/>
</dbReference>
<protein>
    <recommendedName>
        <fullName evidence="12">Homeobox domain-containing protein</fullName>
    </recommendedName>
</protein>
<dbReference type="InterPro" id="IPR001356">
    <property type="entry name" value="HD"/>
</dbReference>
<evidence type="ECO:0000256" key="9">
    <source>
        <dbReference type="PROSITE-ProRule" id="PRU00108"/>
    </source>
</evidence>
<dbReference type="FunFam" id="1.10.10.60:FF:000229">
    <property type="entry name" value="Homeobox-leucine zipper protein HDG1"/>
    <property type="match status" value="1"/>
</dbReference>
<evidence type="ECO:0000256" key="5">
    <source>
        <dbReference type="ARBA" id="ARBA00023125"/>
    </source>
</evidence>
<accession>A0AAP0SAV2</accession>
<evidence type="ECO:0000256" key="11">
    <source>
        <dbReference type="SAM" id="MobiDB-lite"/>
    </source>
</evidence>
<dbReference type="InterPro" id="IPR017970">
    <property type="entry name" value="Homeobox_CS"/>
</dbReference>
<dbReference type="SUPFAM" id="SSF46689">
    <property type="entry name" value="Homeodomain-like"/>
    <property type="match status" value="1"/>
</dbReference>
<evidence type="ECO:0000313" key="14">
    <source>
        <dbReference type="Proteomes" id="UP001415857"/>
    </source>
</evidence>
<reference evidence="13 14" key="1">
    <citation type="journal article" date="2024" name="Plant J.">
        <title>Genome sequences and population genomics reveal climatic adaptation and genomic divergence between two closely related sweetgum species.</title>
        <authorList>
            <person name="Xu W.Q."/>
            <person name="Ren C.Q."/>
            <person name="Zhang X.Y."/>
            <person name="Comes H.P."/>
            <person name="Liu X.H."/>
            <person name="Li Y.G."/>
            <person name="Kettle C.J."/>
            <person name="Jalonen R."/>
            <person name="Gaisberger H."/>
            <person name="Ma Y.Z."/>
            <person name="Qiu Y.X."/>
        </authorList>
    </citation>
    <scope>NUCLEOTIDE SEQUENCE [LARGE SCALE GENOMIC DNA]</scope>
    <source>
        <strain evidence="13">Hangzhou</strain>
    </source>
</reference>
<dbReference type="EMBL" id="JBBPBK010000001">
    <property type="protein sequence ID" value="KAK9293068.1"/>
    <property type="molecule type" value="Genomic_DNA"/>
</dbReference>
<dbReference type="GO" id="GO:0005634">
    <property type="term" value="C:nucleus"/>
    <property type="evidence" value="ECO:0007669"/>
    <property type="project" value="UniProtKB-SubCell"/>
</dbReference>
<evidence type="ECO:0000256" key="6">
    <source>
        <dbReference type="ARBA" id="ARBA00023155"/>
    </source>
</evidence>
<dbReference type="PANTHER" id="PTHR45654:SF5">
    <property type="entry name" value="HOMEOBOX-LEUCINE ZIPPER PROTEIN ANTHOCYANINLESS 2-RELATED"/>
    <property type="match status" value="1"/>
</dbReference>
<evidence type="ECO:0000256" key="4">
    <source>
        <dbReference type="ARBA" id="ARBA00023054"/>
    </source>
</evidence>
<keyword evidence="8 9" id="KW-0539">Nucleus</keyword>
<dbReference type="SMART" id="SM00389">
    <property type="entry name" value="HOX"/>
    <property type="match status" value="1"/>
</dbReference>
<evidence type="ECO:0000256" key="2">
    <source>
        <dbReference type="ARBA" id="ARBA00006789"/>
    </source>
</evidence>
<gene>
    <name evidence="13" type="ORF">L1049_021052</name>
</gene>
<dbReference type="InterPro" id="IPR009057">
    <property type="entry name" value="Homeodomain-like_sf"/>
</dbReference>
<evidence type="ECO:0000256" key="8">
    <source>
        <dbReference type="ARBA" id="ARBA00023242"/>
    </source>
</evidence>
<sequence length="230" mass="25937">MEGRGKMGLMEGEFDPSVLGRIREDGYESRSGSDNLEGASGDDQDTVAAADKAPRRKKKYHRHTAQQIQELEAFFKECPHPDEKQRLDLSRRLRLETRQVKFWFQNRRTQMKTQLERHENIILRQENDKLRLENGAIKDAMTNPICNNCGGPALIGDISYEEHHLRIENARLKDELNRICALADKFLGRPVSALASQIPPPRPNSGLELAVGRNGYGGLSSGRHPIANGT</sequence>
<dbReference type="PROSITE" id="PS50071">
    <property type="entry name" value="HOMEOBOX_2"/>
    <property type="match status" value="1"/>
</dbReference>
<dbReference type="PANTHER" id="PTHR45654">
    <property type="entry name" value="HOMEOBOX-LEUCINE ZIPPER PROTEIN MERISTEM L1"/>
    <property type="match status" value="1"/>
</dbReference>
<dbReference type="Gene3D" id="1.10.10.60">
    <property type="entry name" value="Homeodomain-like"/>
    <property type="match status" value="1"/>
</dbReference>
<name>A0AAP0SAV2_LIQFO</name>
<keyword evidence="6 9" id="KW-0371">Homeobox</keyword>
<keyword evidence="3" id="KW-0805">Transcription regulation</keyword>
<dbReference type="Proteomes" id="UP001415857">
    <property type="component" value="Unassembled WGS sequence"/>
</dbReference>
<dbReference type="PROSITE" id="PS00027">
    <property type="entry name" value="HOMEOBOX_1"/>
    <property type="match status" value="1"/>
</dbReference>
<evidence type="ECO:0000259" key="12">
    <source>
        <dbReference type="PROSITE" id="PS50071"/>
    </source>
</evidence>
<comment type="subcellular location">
    <subcellularLocation>
        <location evidence="1 9 10">Nucleus</location>
    </subcellularLocation>
</comment>
<feature type="region of interest" description="Disordered" evidence="11">
    <location>
        <begin position="1"/>
        <end position="59"/>
    </location>
</feature>
<dbReference type="InterPro" id="IPR042160">
    <property type="entry name" value="HD-Zip_IV"/>
</dbReference>
<comment type="similarity">
    <text evidence="2">Belongs to the HD-ZIP homeobox family. Class IV subfamily.</text>
</comment>
<evidence type="ECO:0000313" key="13">
    <source>
        <dbReference type="EMBL" id="KAK9293068.1"/>
    </source>
</evidence>
<feature type="domain" description="Homeobox" evidence="12">
    <location>
        <begin position="54"/>
        <end position="114"/>
    </location>
</feature>
<evidence type="ECO:0000256" key="10">
    <source>
        <dbReference type="RuleBase" id="RU000682"/>
    </source>
</evidence>
<dbReference type="CDD" id="cd00086">
    <property type="entry name" value="homeodomain"/>
    <property type="match status" value="1"/>
</dbReference>
<dbReference type="GO" id="GO:0003677">
    <property type="term" value="F:DNA binding"/>
    <property type="evidence" value="ECO:0007669"/>
    <property type="project" value="UniProtKB-UniRule"/>
</dbReference>
<keyword evidence="14" id="KW-1185">Reference proteome</keyword>
<evidence type="ECO:0000256" key="3">
    <source>
        <dbReference type="ARBA" id="ARBA00023015"/>
    </source>
</evidence>
<comment type="caution">
    <text evidence="13">The sequence shown here is derived from an EMBL/GenBank/DDBJ whole genome shotgun (WGS) entry which is preliminary data.</text>
</comment>
<feature type="DNA-binding region" description="Homeobox" evidence="9">
    <location>
        <begin position="56"/>
        <end position="115"/>
    </location>
</feature>
<evidence type="ECO:0000256" key="7">
    <source>
        <dbReference type="ARBA" id="ARBA00023163"/>
    </source>
</evidence>
<keyword evidence="7" id="KW-0804">Transcription</keyword>
<dbReference type="GO" id="GO:0000981">
    <property type="term" value="F:DNA-binding transcription factor activity, RNA polymerase II-specific"/>
    <property type="evidence" value="ECO:0007669"/>
    <property type="project" value="InterPro"/>
</dbReference>
<proteinExistence type="inferred from homology"/>
<keyword evidence="5 9" id="KW-0238">DNA-binding</keyword>
<dbReference type="AlphaFoldDB" id="A0AAP0SAV2"/>
<organism evidence="13 14">
    <name type="scientific">Liquidambar formosana</name>
    <name type="common">Formosan gum</name>
    <dbReference type="NCBI Taxonomy" id="63359"/>
    <lineage>
        <taxon>Eukaryota</taxon>
        <taxon>Viridiplantae</taxon>
        <taxon>Streptophyta</taxon>
        <taxon>Embryophyta</taxon>
        <taxon>Tracheophyta</taxon>
        <taxon>Spermatophyta</taxon>
        <taxon>Magnoliopsida</taxon>
        <taxon>eudicotyledons</taxon>
        <taxon>Gunneridae</taxon>
        <taxon>Pentapetalae</taxon>
        <taxon>Saxifragales</taxon>
        <taxon>Altingiaceae</taxon>
        <taxon>Liquidambar</taxon>
    </lineage>
</organism>
<evidence type="ECO:0000256" key="1">
    <source>
        <dbReference type="ARBA" id="ARBA00004123"/>
    </source>
</evidence>
<keyword evidence="4" id="KW-0175">Coiled coil</keyword>